<organism evidence="2 3">
    <name type="scientific">Centaurea solstitialis</name>
    <name type="common">yellow star-thistle</name>
    <dbReference type="NCBI Taxonomy" id="347529"/>
    <lineage>
        <taxon>Eukaryota</taxon>
        <taxon>Viridiplantae</taxon>
        <taxon>Streptophyta</taxon>
        <taxon>Embryophyta</taxon>
        <taxon>Tracheophyta</taxon>
        <taxon>Spermatophyta</taxon>
        <taxon>Magnoliopsida</taxon>
        <taxon>eudicotyledons</taxon>
        <taxon>Gunneridae</taxon>
        <taxon>Pentapetalae</taxon>
        <taxon>asterids</taxon>
        <taxon>campanulids</taxon>
        <taxon>Asterales</taxon>
        <taxon>Asteraceae</taxon>
        <taxon>Carduoideae</taxon>
        <taxon>Cardueae</taxon>
        <taxon>Centaureinae</taxon>
        <taxon>Centaurea</taxon>
    </lineage>
</organism>
<feature type="region of interest" description="Disordered" evidence="1">
    <location>
        <begin position="1"/>
        <end position="25"/>
    </location>
</feature>
<feature type="compositionally biased region" description="Basic and acidic residues" evidence="1">
    <location>
        <begin position="12"/>
        <end position="25"/>
    </location>
</feature>
<evidence type="ECO:0000256" key="1">
    <source>
        <dbReference type="SAM" id="MobiDB-lite"/>
    </source>
</evidence>
<dbReference type="AlphaFoldDB" id="A0AA38W550"/>
<sequence length="99" mass="11481">MEACIYKAESVSSRDRKETPSRRENWLTSRRENLVSRSLRPDVGYSISVTSRYQQNPGEAHWVAVKNILKYQRRTKDLFLVFGDSEDEISVTGYTDASF</sequence>
<name>A0AA38W550_9ASTR</name>
<dbReference type="PANTHER" id="PTHR11439">
    <property type="entry name" value="GAG-POL-RELATED RETROTRANSPOSON"/>
    <property type="match status" value="1"/>
</dbReference>
<accession>A0AA38W550</accession>
<evidence type="ECO:0000313" key="3">
    <source>
        <dbReference type="Proteomes" id="UP001172457"/>
    </source>
</evidence>
<comment type="caution">
    <text evidence="2">The sequence shown here is derived from an EMBL/GenBank/DDBJ whole genome shotgun (WGS) entry which is preliminary data.</text>
</comment>
<dbReference type="EMBL" id="JARYMX010000008">
    <property type="protein sequence ID" value="KAJ9539120.1"/>
    <property type="molecule type" value="Genomic_DNA"/>
</dbReference>
<keyword evidence="3" id="KW-1185">Reference proteome</keyword>
<dbReference type="PANTHER" id="PTHR11439:SF496">
    <property type="entry name" value="RNA-DIRECTED DNA POLYMERASE"/>
    <property type="match status" value="1"/>
</dbReference>
<evidence type="ECO:0000313" key="2">
    <source>
        <dbReference type="EMBL" id="KAJ9539120.1"/>
    </source>
</evidence>
<proteinExistence type="predicted"/>
<gene>
    <name evidence="2" type="ORF">OSB04_031853</name>
</gene>
<dbReference type="Proteomes" id="UP001172457">
    <property type="component" value="Chromosome 8"/>
</dbReference>
<reference evidence="2" key="1">
    <citation type="submission" date="2023-03" db="EMBL/GenBank/DDBJ databases">
        <title>Chromosome-scale reference genome and RAD-based genetic map of yellow starthistle (Centaurea solstitialis) reveal putative structural variation and QTLs associated with invader traits.</title>
        <authorList>
            <person name="Reatini B."/>
            <person name="Cang F.A."/>
            <person name="Jiang Q."/>
            <person name="Mckibben M.T.W."/>
            <person name="Barker M.S."/>
            <person name="Rieseberg L.H."/>
            <person name="Dlugosch K.M."/>
        </authorList>
    </citation>
    <scope>NUCLEOTIDE SEQUENCE</scope>
    <source>
        <strain evidence="2">CAN-66</strain>
        <tissue evidence="2">Leaf</tissue>
    </source>
</reference>
<protein>
    <submittedName>
        <fullName evidence="2">Uncharacterized protein</fullName>
    </submittedName>
</protein>